<evidence type="ECO:0000313" key="1">
    <source>
        <dbReference type="EMBL" id="KAE9543915.1"/>
    </source>
</evidence>
<evidence type="ECO:0000313" key="2">
    <source>
        <dbReference type="Proteomes" id="UP000475862"/>
    </source>
</evidence>
<proteinExistence type="predicted"/>
<gene>
    <name evidence="1" type="ORF">AGLY_001893</name>
</gene>
<comment type="caution">
    <text evidence="1">The sequence shown here is derived from an EMBL/GenBank/DDBJ whole genome shotgun (WGS) entry which is preliminary data.</text>
</comment>
<sequence length="186" mass="22738">MHLTVHLKLRNIITFKKKGIVIKIEQFLLVIKITAYHTPNVILSFVSILVFRNYIVHFKEYWLQIKDAHYHYFKITFVFYRLIYNSMDTIGLKRDCFRETAEDKDLTLLSIYLIDEINCIGNVYRKKRSTDDYYLNNNNHCTYRYIKYKKHQQTRTYRVNNSTSYYELLRKKIEYKIQIEDFINVS</sequence>
<dbReference type="AlphaFoldDB" id="A0A6G0U475"/>
<accession>A0A6G0U475</accession>
<protein>
    <submittedName>
        <fullName evidence="1">Uncharacterized protein</fullName>
    </submittedName>
</protein>
<name>A0A6G0U475_APHGL</name>
<organism evidence="1 2">
    <name type="scientific">Aphis glycines</name>
    <name type="common">Soybean aphid</name>
    <dbReference type="NCBI Taxonomy" id="307491"/>
    <lineage>
        <taxon>Eukaryota</taxon>
        <taxon>Metazoa</taxon>
        <taxon>Ecdysozoa</taxon>
        <taxon>Arthropoda</taxon>
        <taxon>Hexapoda</taxon>
        <taxon>Insecta</taxon>
        <taxon>Pterygota</taxon>
        <taxon>Neoptera</taxon>
        <taxon>Paraneoptera</taxon>
        <taxon>Hemiptera</taxon>
        <taxon>Sternorrhyncha</taxon>
        <taxon>Aphidomorpha</taxon>
        <taxon>Aphidoidea</taxon>
        <taxon>Aphididae</taxon>
        <taxon>Aphidini</taxon>
        <taxon>Aphis</taxon>
        <taxon>Aphis</taxon>
    </lineage>
</organism>
<dbReference type="Proteomes" id="UP000475862">
    <property type="component" value="Unassembled WGS sequence"/>
</dbReference>
<dbReference type="EMBL" id="VYZN01000004">
    <property type="protein sequence ID" value="KAE9543915.1"/>
    <property type="molecule type" value="Genomic_DNA"/>
</dbReference>
<reference evidence="1 2" key="1">
    <citation type="submission" date="2019-08" db="EMBL/GenBank/DDBJ databases">
        <title>The genome of the soybean aphid Biotype 1, its phylome, world population structure and adaptation to the North American continent.</title>
        <authorList>
            <person name="Giordano R."/>
            <person name="Donthu R.K."/>
            <person name="Hernandez A.G."/>
            <person name="Wright C.L."/>
            <person name="Zimin A.V."/>
        </authorList>
    </citation>
    <scope>NUCLEOTIDE SEQUENCE [LARGE SCALE GENOMIC DNA]</scope>
    <source>
        <tissue evidence="1">Whole aphids</tissue>
    </source>
</reference>
<keyword evidence="2" id="KW-1185">Reference proteome</keyword>